<feature type="transmembrane region" description="Helical" evidence="1">
    <location>
        <begin position="35"/>
        <end position="59"/>
    </location>
</feature>
<evidence type="ECO:0000313" key="4">
    <source>
        <dbReference type="Proteomes" id="UP001499924"/>
    </source>
</evidence>
<keyword evidence="1" id="KW-0472">Membrane</keyword>
<evidence type="ECO:0000313" key="3">
    <source>
        <dbReference type="EMBL" id="GAA3180269.1"/>
    </source>
</evidence>
<proteinExistence type="predicted"/>
<protein>
    <recommendedName>
        <fullName evidence="2">Inner membrane protein YgaP-like transmembrane domain-containing protein</fullName>
    </recommendedName>
</protein>
<dbReference type="RefSeq" id="WP_344690612.1">
    <property type="nucleotide sequence ID" value="NZ_BAAAVV010000012.1"/>
</dbReference>
<evidence type="ECO:0000256" key="1">
    <source>
        <dbReference type="SAM" id="Phobius"/>
    </source>
</evidence>
<keyword evidence="4" id="KW-1185">Reference proteome</keyword>
<dbReference type="InterPro" id="IPR021309">
    <property type="entry name" value="YgaP-like_TM"/>
</dbReference>
<sequence length="71" mass="7348">MTKNMGTVDRVVRGVVGIAAVVVAVLVGATTVLGIVLWIVAALMLVTAALGFCPVYAALHIDTLGRRSTRV</sequence>
<keyword evidence="1" id="KW-0812">Transmembrane</keyword>
<feature type="domain" description="Inner membrane protein YgaP-like transmembrane" evidence="2">
    <location>
        <begin position="1"/>
        <end position="65"/>
    </location>
</feature>
<comment type="caution">
    <text evidence="3">The sequence shown here is derived from an EMBL/GenBank/DDBJ whole genome shotgun (WGS) entry which is preliminary data.</text>
</comment>
<name>A0ABP6PIV9_9ACTN</name>
<dbReference type="Pfam" id="PF11127">
    <property type="entry name" value="YgaP-like_TM"/>
    <property type="match status" value="1"/>
</dbReference>
<dbReference type="Proteomes" id="UP001499924">
    <property type="component" value="Unassembled WGS sequence"/>
</dbReference>
<feature type="transmembrane region" description="Helical" evidence="1">
    <location>
        <begin position="12"/>
        <end position="29"/>
    </location>
</feature>
<gene>
    <name evidence="3" type="ORF">GCM10010531_37970</name>
</gene>
<reference evidence="4" key="1">
    <citation type="journal article" date="2019" name="Int. J. Syst. Evol. Microbiol.">
        <title>The Global Catalogue of Microorganisms (GCM) 10K type strain sequencing project: providing services to taxonomists for standard genome sequencing and annotation.</title>
        <authorList>
            <consortium name="The Broad Institute Genomics Platform"/>
            <consortium name="The Broad Institute Genome Sequencing Center for Infectious Disease"/>
            <person name="Wu L."/>
            <person name="Ma J."/>
        </authorList>
    </citation>
    <scope>NUCLEOTIDE SEQUENCE [LARGE SCALE GENOMIC DNA]</scope>
    <source>
        <strain evidence="4">JCM 15614</strain>
    </source>
</reference>
<organism evidence="3 4">
    <name type="scientific">Blastococcus jejuensis</name>
    <dbReference type="NCBI Taxonomy" id="351224"/>
    <lineage>
        <taxon>Bacteria</taxon>
        <taxon>Bacillati</taxon>
        <taxon>Actinomycetota</taxon>
        <taxon>Actinomycetes</taxon>
        <taxon>Geodermatophilales</taxon>
        <taxon>Geodermatophilaceae</taxon>
        <taxon>Blastococcus</taxon>
    </lineage>
</organism>
<evidence type="ECO:0000259" key="2">
    <source>
        <dbReference type="Pfam" id="PF11127"/>
    </source>
</evidence>
<accession>A0ABP6PIV9</accession>
<dbReference type="EMBL" id="BAAAVV010000012">
    <property type="protein sequence ID" value="GAA3180269.1"/>
    <property type="molecule type" value="Genomic_DNA"/>
</dbReference>
<keyword evidence="1" id="KW-1133">Transmembrane helix</keyword>